<sequence length="222" mass="24749">MRRSICLIALIVPLSFGAARGHAHPHEFIDTGITFRFDAQARLDSIGVVWVWDELTSMLIVADMGMDADGDGRLTDGELDRLCDHFSDWPEGFDGDLHVRQDGGAVALGGPVDTRAEYRDGRLVVSHIRVLPDRISPETGPVILQAYDPGYYAFYDLAGAPEIRGREDCRVEIRKADIAAAQKLYDQLLGQLTEEEIMEEGRYPEVGGAFADEVRLECDRRR</sequence>
<keyword evidence="3" id="KW-1185">Reference proteome</keyword>
<dbReference type="AlphaFoldDB" id="A0A443J472"/>
<dbReference type="RefSeq" id="WP_128268488.1">
    <property type="nucleotide sequence ID" value="NZ_SAUW01000001.1"/>
</dbReference>
<comment type="caution">
    <text evidence="2">The sequence shown here is derived from an EMBL/GenBank/DDBJ whole genome shotgun (WGS) entry which is preliminary data.</text>
</comment>
<reference evidence="2 3" key="1">
    <citation type="submission" date="2019-01" db="EMBL/GenBank/DDBJ databases">
        <title>Sinorhodobacter populi sp. nov. isolated from the symptomatic bark tissue of Populus euramericana canker.</title>
        <authorList>
            <person name="Xu G."/>
        </authorList>
    </citation>
    <scope>NUCLEOTIDE SEQUENCE [LARGE SCALE GENOMIC DNA]</scope>
    <source>
        <strain evidence="2 3">2D-5</strain>
    </source>
</reference>
<dbReference type="InterPro" id="IPR018247">
    <property type="entry name" value="EF_Hand_1_Ca_BS"/>
</dbReference>
<gene>
    <name evidence="2" type="ORF">D2T33_00830</name>
</gene>
<evidence type="ECO:0000313" key="3">
    <source>
        <dbReference type="Proteomes" id="UP000285710"/>
    </source>
</evidence>
<dbReference type="PROSITE" id="PS00018">
    <property type="entry name" value="EF_HAND_1"/>
    <property type="match status" value="1"/>
</dbReference>
<evidence type="ECO:0000313" key="2">
    <source>
        <dbReference type="EMBL" id="RWR15451.1"/>
    </source>
</evidence>
<keyword evidence="1" id="KW-0732">Signal</keyword>
<accession>A0A443J472</accession>
<evidence type="ECO:0000256" key="1">
    <source>
        <dbReference type="SAM" id="SignalP"/>
    </source>
</evidence>
<dbReference type="Proteomes" id="UP000285710">
    <property type="component" value="Unassembled WGS sequence"/>
</dbReference>
<feature type="chain" id="PRO_5019419525" evidence="1">
    <location>
        <begin position="19"/>
        <end position="222"/>
    </location>
</feature>
<feature type="signal peptide" evidence="1">
    <location>
        <begin position="1"/>
        <end position="18"/>
    </location>
</feature>
<reference evidence="2 3" key="2">
    <citation type="submission" date="2019-01" db="EMBL/GenBank/DDBJ databases">
        <authorList>
            <person name="Li Y."/>
        </authorList>
    </citation>
    <scope>NUCLEOTIDE SEQUENCE [LARGE SCALE GENOMIC DNA]</scope>
    <source>
        <strain evidence="2 3">2D-5</strain>
    </source>
</reference>
<dbReference type="InterPro" id="IPR010412">
    <property type="entry name" value="DUF1007"/>
</dbReference>
<dbReference type="Pfam" id="PF06226">
    <property type="entry name" value="DUF1007"/>
    <property type="match status" value="1"/>
</dbReference>
<dbReference type="EMBL" id="SAUW01000001">
    <property type="protein sequence ID" value="RWR15451.1"/>
    <property type="molecule type" value="Genomic_DNA"/>
</dbReference>
<name>A0A443J472_9RHOB</name>
<proteinExistence type="predicted"/>
<protein>
    <submittedName>
        <fullName evidence="2">DUF1007 family protein</fullName>
    </submittedName>
</protein>
<organism evidence="2 3">
    <name type="scientific">Paenirhodobacter populi</name>
    <dbReference type="NCBI Taxonomy" id="2306993"/>
    <lineage>
        <taxon>Bacteria</taxon>
        <taxon>Pseudomonadati</taxon>
        <taxon>Pseudomonadota</taxon>
        <taxon>Alphaproteobacteria</taxon>
        <taxon>Rhodobacterales</taxon>
        <taxon>Rhodobacter group</taxon>
        <taxon>Paenirhodobacter</taxon>
    </lineage>
</organism>